<evidence type="ECO:0000313" key="2">
    <source>
        <dbReference type="Proteomes" id="UP000077037"/>
    </source>
</evidence>
<evidence type="ECO:0000313" key="1">
    <source>
        <dbReference type="EMBL" id="SAI26198.1"/>
    </source>
</evidence>
<protein>
    <recommendedName>
        <fullName evidence="3">DUF4868 domain-containing protein</fullName>
    </recommendedName>
</protein>
<reference evidence="1 2" key="1">
    <citation type="submission" date="2016-03" db="EMBL/GenBank/DDBJ databases">
        <authorList>
            <consortium name="Pathogen Informatics"/>
        </authorList>
    </citation>
    <scope>NUCLEOTIDE SEQUENCE [LARGE SCALE GENOMIC DNA]</scope>
    <source>
        <strain evidence="1 2">NCTC13364</strain>
    </source>
</reference>
<dbReference type="InterPro" id="IPR032359">
    <property type="entry name" value="KwaB-like"/>
</dbReference>
<name>A0A157NY80_9BORD</name>
<accession>A0A157NY80</accession>
<sequence>MSLFALTSLPESRIVRLVLTAALQKEIHDLFAEQLEAFEAGIVDTIAFDGRYTPDEGELLAIGGFHEAGALRDAVANPVSVEAYDPDRHGLDSVRAVFTGLGKRGAERVLIQRFERRRLIASRGLAIFYSGNTFRKMEQAGLTLDTKLLAVLDGDTLRFQSFHFLRQVFDLSEQYNEATNEDVQRFATHAKIAVEDAGTFQEGAGSLVRKKIALILQSGVLENFSTQQIAAAAQEFGVPVEMDARQRIVLPENKTALRRLLRFLDEDYYESPISRTRYVSNSKRVAD</sequence>
<organism evidence="1 2">
    <name type="scientific">Bordetella ansorpii</name>
    <dbReference type="NCBI Taxonomy" id="288768"/>
    <lineage>
        <taxon>Bacteria</taxon>
        <taxon>Pseudomonadati</taxon>
        <taxon>Pseudomonadota</taxon>
        <taxon>Betaproteobacteria</taxon>
        <taxon>Burkholderiales</taxon>
        <taxon>Alcaligenaceae</taxon>
        <taxon>Bordetella</taxon>
    </lineage>
</organism>
<proteinExistence type="predicted"/>
<dbReference type="Proteomes" id="UP000077037">
    <property type="component" value="Unassembled WGS sequence"/>
</dbReference>
<dbReference type="EMBL" id="FKBS01000014">
    <property type="protein sequence ID" value="SAI26198.1"/>
    <property type="molecule type" value="Genomic_DNA"/>
</dbReference>
<dbReference type="AlphaFoldDB" id="A0A157NY80"/>
<dbReference type="RefSeq" id="WP_066411215.1">
    <property type="nucleotide sequence ID" value="NZ_FKBS01000014.1"/>
</dbReference>
<gene>
    <name evidence="1" type="ORF">SAMEA1982600_02064</name>
</gene>
<evidence type="ECO:0008006" key="3">
    <source>
        <dbReference type="Google" id="ProtNLM"/>
    </source>
</evidence>
<dbReference type="Pfam" id="PF16162">
    <property type="entry name" value="KwaB"/>
    <property type="match status" value="1"/>
</dbReference>